<accession>A0A316GGL0</accession>
<reference evidence="1 2" key="1">
    <citation type="submission" date="2018-05" db="EMBL/GenBank/DDBJ databases">
        <title>Genomic Encyclopedia of Type Strains, Phase IV (KMG-IV): sequencing the most valuable type-strain genomes for metagenomic binning, comparative biology and taxonomic classification.</title>
        <authorList>
            <person name="Goeker M."/>
        </authorList>
    </citation>
    <scope>NUCLEOTIDE SEQUENCE [LARGE SCALE GENOMIC DNA]</scope>
    <source>
        <strain evidence="1 2">DSM 103371</strain>
    </source>
</reference>
<gene>
    <name evidence="1" type="ORF">C8D95_101878</name>
</gene>
<dbReference type="AlphaFoldDB" id="A0A316GGL0"/>
<evidence type="ECO:0000313" key="2">
    <source>
        <dbReference type="Proteomes" id="UP000245390"/>
    </source>
</evidence>
<comment type="caution">
    <text evidence="1">The sequence shown here is derived from an EMBL/GenBank/DDBJ whole genome shotgun (WGS) entry which is preliminary data.</text>
</comment>
<keyword evidence="2" id="KW-1185">Reference proteome</keyword>
<protein>
    <submittedName>
        <fullName evidence="1">Uncharacterized protein</fullName>
    </submittedName>
</protein>
<dbReference type="Proteomes" id="UP000245390">
    <property type="component" value="Unassembled WGS sequence"/>
</dbReference>
<proteinExistence type="predicted"/>
<organism evidence="1 2">
    <name type="scientific">Silicimonas algicola</name>
    <dbReference type="NCBI Taxonomy" id="1826607"/>
    <lineage>
        <taxon>Bacteria</taxon>
        <taxon>Pseudomonadati</taxon>
        <taxon>Pseudomonadota</taxon>
        <taxon>Alphaproteobacteria</taxon>
        <taxon>Rhodobacterales</taxon>
        <taxon>Paracoccaceae</taxon>
    </lineage>
</organism>
<dbReference type="EMBL" id="QGGV01000001">
    <property type="protein sequence ID" value="PWK59056.1"/>
    <property type="molecule type" value="Genomic_DNA"/>
</dbReference>
<evidence type="ECO:0000313" key="1">
    <source>
        <dbReference type="EMBL" id="PWK59056.1"/>
    </source>
</evidence>
<name>A0A316GGL0_9RHOB</name>
<sequence length="61" mass="6792">MKWEQIENKWTAMSRRMRPERCLQGAYRVLPLAASEGSVTKATITPERANAAATSAVRQDG</sequence>